<reference evidence="1" key="1">
    <citation type="submission" date="2020-05" db="EMBL/GenBank/DDBJ databases">
        <title>Genomic insights into acetone-butanol-ethanol (ABE) fermentation by sequencing solventogenic clostridia strains.</title>
        <authorList>
            <person name="Brown S."/>
        </authorList>
    </citation>
    <scope>NUCLEOTIDE SEQUENCE</scope>
    <source>
        <strain evidence="1">DJ126</strain>
    </source>
</reference>
<dbReference type="InterPro" id="IPR008767">
    <property type="entry name" value="Phage_SPP1_head-tail_adaptor"/>
</dbReference>
<dbReference type="EMBL" id="JABSXK010000001">
    <property type="protein sequence ID" value="NRV08133.1"/>
    <property type="molecule type" value="Genomic_DNA"/>
</dbReference>
<dbReference type="RefSeq" id="WP_077304698.1">
    <property type="nucleotide sequence ID" value="NZ_CP016090.1"/>
</dbReference>
<dbReference type="Gene3D" id="2.40.10.270">
    <property type="entry name" value="Bacteriophage SPP1 head-tail adaptor protein"/>
    <property type="match status" value="1"/>
</dbReference>
<dbReference type="Pfam" id="PF05521">
    <property type="entry name" value="Phage_HCP"/>
    <property type="match status" value="1"/>
</dbReference>
<gene>
    <name evidence="1" type="ORF">DFH45_001096</name>
</gene>
<protein>
    <submittedName>
        <fullName evidence="1">SPP1 family predicted phage head-tail adaptor</fullName>
    </submittedName>
</protein>
<name>A0A9Q5CL06_CLOBE</name>
<comment type="caution">
    <text evidence="1">The sequence shown here is derived from an EMBL/GenBank/DDBJ whole genome shotgun (WGS) entry which is preliminary data.</text>
</comment>
<dbReference type="AlphaFoldDB" id="A0A9Q5CL06"/>
<organism evidence="1 2">
    <name type="scientific">Clostridium beijerinckii</name>
    <name type="common">Clostridium MP</name>
    <dbReference type="NCBI Taxonomy" id="1520"/>
    <lineage>
        <taxon>Bacteria</taxon>
        <taxon>Bacillati</taxon>
        <taxon>Bacillota</taxon>
        <taxon>Clostridia</taxon>
        <taxon>Eubacteriales</taxon>
        <taxon>Clostridiaceae</taxon>
        <taxon>Clostridium</taxon>
    </lineage>
</organism>
<sequence length="112" mass="13127">MSIEALNKRIEVWGNVEFENELEEKDFRPGKVKDKPIWSSIIPQTGSLQKQQANTMLSNVTHKIKVRYSAGKDITQDMWLIHQGRRFDIKYILDPYFAHQFLEIFCEEIIGG</sequence>
<accession>A0A9Q5CL06</accession>
<dbReference type="InterPro" id="IPR038666">
    <property type="entry name" value="SSP1_head-tail_sf"/>
</dbReference>
<proteinExistence type="predicted"/>
<evidence type="ECO:0000313" key="1">
    <source>
        <dbReference type="EMBL" id="NRV08133.1"/>
    </source>
</evidence>
<evidence type="ECO:0000313" key="2">
    <source>
        <dbReference type="Proteomes" id="UP000821656"/>
    </source>
</evidence>
<dbReference type="Proteomes" id="UP000821656">
    <property type="component" value="Unassembled WGS sequence"/>
</dbReference>
<dbReference type="NCBIfam" id="TIGR01563">
    <property type="entry name" value="gp16_SPP1"/>
    <property type="match status" value="1"/>
</dbReference>